<dbReference type="PANTHER" id="PTHR24186:SF38">
    <property type="entry name" value="ANKYRIN REPEAT FAMILY PROTEIN"/>
    <property type="match status" value="1"/>
</dbReference>
<reference evidence="4" key="1">
    <citation type="submission" date="2016-07" db="EMBL/GenBank/DDBJ databases">
        <title>De novo transcriptome assembly of four accessions of the metal hyperaccumulator plant Noccaea caerulescens.</title>
        <authorList>
            <person name="Blande D."/>
            <person name="Halimaa P."/>
            <person name="Tervahauta A.I."/>
            <person name="Aarts M.G."/>
            <person name="Karenlampi S.O."/>
        </authorList>
    </citation>
    <scope>NUCLEOTIDE SEQUENCE</scope>
</reference>
<keyword evidence="2 3" id="KW-0040">ANK repeat</keyword>
<dbReference type="PANTHER" id="PTHR24186">
    <property type="entry name" value="PROTEIN PHOSPHATASE 1 REGULATORY SUBUNIT"/>
    <property type="match status" value="1"/>
</dbReference>
<evidence type="ECO:0000256" key="1">
    <source>
        <dbReference type="ARBA" id="ARBA00022737"/>
    </source>
</evidence>
<evidence type="ECO:0000256" key="3">
    <source>
        <dbReference type="PROSITE-ProRule" id="PRU00023"/>
    </source>
</evidence>
<feature type="repeat" description="ANK" evidence="3">
    <location>
        <begin position="87"/>
        <end position="119"/>
    </location>
</feature>
<evidence type="ECO:0000256" key="2">
    <source>
        <dbReference type="ARBA" id="ARBA00023043"/>
    </source>
</evidence>
<organism evidence="4">
    <name type="scientific">Noccaea caerulescens</name>
    <name type="common">Alpine penny-cress</name>
    <name type="synonym">Thlaspi caerulescens</name>
    <dbReference type="NCBI Taxonomy" id="107243"/>
    <lineage>
        <taxon>Eukaryota</taxon>
        <taxon>Viridiplantae</taxon>
        <taxon>Streptophyta</taxon>
        <taxon>Embryophyta</taxon>
        <taxon>Tracheophyta</taxon>
        <taxon>Spermatophyta</taxon>
        <taxon>Magnoliopsida</taxon>
        <taxon>eudicotyledons</taxon>
        <taxon>Gunneridae</taxon>
        <taxon>Pentapetalae</taxon>
        <taxon>rosids</taxon>
        <taxon>malvids</taxon>
        <taxon>Brassicales</taxon>
        <taxon>Brassicaceae</taxon>
        <taxon>Coluteocarpeae</taxon>
        <taxon>Noccaea</taxon>
    </lineage>
</organism>
<dbReference type="Pfam" id="PF12796">
    <property type="entry name" value="Ank_2"/>
    <property type="match status" value="1"/>
</dbReference>
<keyword evidence="1" id="KW-0677">Repeat</keyword>
<dbReference type="GO" id="GO:0005886">
    <property type="term" value="C:plasma membrane"/>
    <property type="evidence" value="ECO:0007669"/>
    <property type="project" value="TreeGrafter"/>
</dbReference>
<dbReference type="PROSITE" id="PS50297">
    <property type="entry name" value="ANK_REP_REGION"/>
    <property type="match status" value="2"/>
</dbReference>
<dbReference type="SMART" id="SM00248">
    <property type="entry name" value="ANK"/>
    <property type="match status" value="2"/>
</dbReference>
<gene>
    <name evidence="4" type="ORF">MP_TR25777_c0_g1_i1_g.75307</name>
</gene>
<sequence length="172" mass="18946">MLKETIVGEDLHEGRKIGYEVLVDKIIELYPTLIGSINSKGDIPLHLAATLGHTNLLLKMLNYKKSHNACKTETSDLSKVAELMNKDGSTPLHCAAMKGQVEIMREFLDKAPSLVTLEKKEPVFHKAVRHKNANAFIFMAKSANLGQFLYQLDVEGNTVLHVAASVGSLPHT</sequence>
<dbReference type="EMBL" id="GEVM01026902">
    <property type="protein sequence ID" value="JAU79036.1"/>
    <property type="molecule type" value="Transcribed_RNA"/>
</dbReference>
<dbReference type="PROSITE" id="PS50088">
    <property type="entry name" value="ANK_REPEAT"/>
    <property type="match status" value="2"/>
</dbReference>
<dbReference type="InterPro" id="IPR002110">
    <property type="entry name" value="Ankyrin_rpt"/>
</dbReference>
<accession>A0A1J3II38</accession>
<dbReference type="AlphaFoldDB" id="A0A1J3II38"/>
<dbReference type="SUPFAM" id="SSF48403">
    <property type="entry name" value="Ankyrin repeat"/>
    <property type="match status" value="1"/>
</dbReference>
<dbReference type="InterPro" id="IPR036770">
    <property type="entry name" value="Ankyrin_rpt-contain_sf"/>
</dbReference>
<name>A0A1J3II38_NOCCA</name>
<proteinExistence type="predicted"/>
<feature type="repeat" description="ANK" evidence="3">
    <location>
        <begin position="40"/>
        <end position="61"/>
    </location>
</feature>
<protein>
    <submittedName>
        <fullName evidence="4">Alpha-latroinsectotoxin-Lt1a</fullName>
    </submittedName>
</protein>
<evidence type="ECO:0000313" key="4">
    <source>
        <dbReference type="EMBL" id="JAU79036.1"/>
    </source>
</evidence>
<dbReference type="Gene3D" id="1.25.40.20">
    <property type="entry name" value="Ankyrin repeat-containing domain"/>
    <property type="match status" value="1"/>
</dbReference>